<evidence type="ECO:0000256" key="2">
    <source>
        <dbReference type="ARBA" id="ARBA00022842"/>
    </source>
</evidence>
<dbReference type="InterPro" id="IPR005299">
    <property type="entry name" value="MeTrfase_7"/>
</dbReference>
<dbReference type="SUPFAM" id="SSF53335">
    <property type="entry name" value="S-adenosyl-L-methionine-dependent methyltransferases"/>
    <property type="match status" value="1"/>
</dbReference>
<name>A0A913YM07_EXADI</name>
<dbReference type="Proteomes" id="UP000887567">
    <property type="component" value="Unplaced"/>
</dbReference>
<keyword evidence="2" id="KW-0460">Magnesium</keyword>
<keyword evidence="4" id="KW-1185">Reference proteome</keyword>
<dbReference type="AlphaFoldDB" id="A0A913YM07"/>
<organism evidence="3 4">
    <name type="scientific">Exaiptasia diaphana</name>
    <name type="common">Tropical sea anemone</name>
    <name type="synonym">Aiptasia pulchella</name>
    <dbReference type="NCBI Taxonomy" id="2652724"/>
    <lineage>
        <taxon>Eukaryota</taxon>
        <taxon>Metazoa</taxon>
        <taxon>Cnidaria</taxon>
        <taxon>Anthozoa</taxon>
        <taxon>Hexacorallia</taxon>
        <taxon>Actiniaria</taxon>
        <taxon>Aiptasiidae</taxon>
        <taxon>Exaiptasia</taxon>
    </lineage>
</organism>
<dbReference type="InterPro" id="IPR029063">
    <property type="entry name" value="SAM-dependent_MTases_sf"/>
</dbReference>
<dbReference type="Pfam" id="PF03492">
    <property type="entry name" value="Methyltransf_7"/>
    <property type="match status" value="1"/>
</dbReference>
<dbReference type="OrthoDB" id="1890922at2759"/>
<dbReference type="RefSeq" id="XP_028515296.1">
    <property type="nucleotide sequence ID" value="XM_028659495.1"/>
</dbReference>
<proteinExistence type="predicted"/>
<dbReference type="GeneID" id="114575174"/>
<sequence>MVLAQYAVDEEKGRHPSQTNCTNIYSVDDQLCSLWKELVQEGKITQEEFKQTTFSFYFRTVEQFKKPFNDPDSPVRRKSLELVSIATHFIPCEYKERWMRDKGDPKEHAKRYVASIRTWSNATLISGLADSRSAEKKSRIVDELYHRYESLVAKNPEDHGVDFVHAYIVIRKRQ</sequence>
<dbReference type="EnsemblMetazoa" id="XM_028659495.1">
    <property type="protein sequence ID" value="XP_028515296.1"/>
    <property type="gene ID" value="LOC114575174"/>
</dbReference>
<evidence type="ECO:0000256" key="1">
    <source>
        <dbReference type="ARBA" id="ARBA00022723"/>
    </source>
</evidence>
<accession>A0A913YM07</accession>
<protein>
    <submittedName>
        <fullName evidence="3">Uncharacterized protein</fullName>
    </submittedName>
</protein>
<evidence type="ECO:0000313" key="3">
    <source>
        <dbReference type="EnsemblMetazoa" id="XP_028515296.1"/>
    </source>
</evidence>
<dbReference type="InterPro" id="IPR042086">
    <property type="entry name" value="MeTrfase_capping"/>
</dbReference>
<keyword evidence="1" id="KW-0479">Metal-binding</keyword>
<evidence type="ECO:0000313" key="4">
    <source>
        <dbReference type="Proteomes" id="UP000887567"/>
    </source>
</evidence>
<reference evidence="3" key="1">
    <citation type="submission" date="2022-11" db="UniProtKB">
        <authorList>
            <consortium name="EnsemblMetazoa"/>
        </authorList>
    </citation>
    <scope>IDENTIFICATION</scope>
</reference>
<dbReference type="Gene3D" id="1.10.1200.270">
    <property type="entry name" value="Methyltransferase, alpha-helical capping domain"/>
    <property type="match status" value="1"/>
</dbReference>
<dbReference type="GO" id="GO:0008168">
    <property type="term" value="F:methyltransferase activity"/>
    <property type="evidence" value="ECO:0007669"/>
    <property type="project" value="InterPro"/>
</dbReference>
<dbReference type="OMA" id="CEYKERW"/>
<dbReference type="GO" id="GO:0046872">
    <property type="term" value="F:metal ion binding"/>
    <property type="evidence" value="ECO:0007669"/>
    <property type="project" value="UniProtKB-KW"/>
</dbReference>
<dbReference type="KEGG" id="epa:114575174"/>